<evidence type="ECO:0000313" key="2">
    <source>
        <dbReference type="EMBL" id="KGM10111.1"/>
    </source>
</evidence>
<dbReference type="EMBL" id="AXCY01000063">
    <property type="protein sequence ID" value="KGM10111.1"/>
    <property type="molecule type" value="Genomic_DNA"/>
</dbReference>
<dbReference type="OrthoDB" id="9853492at2"/>
<evidence type="ECO:0000313" key="3">
    <source>
        <dbReference type="Proteomes" id="UP000029839"/>
    </source>
</evidence>
<keyword evidence="1" id="KW-0472">Membrane</keyword>
<dbReference type="Pfam" id="PF07963">
    <property type="entry name" value="N_methyl"/>
    <property type="match status" value="1"/>
</dbReference>
<dbReference type="InterPro" id="IPR012902">
    <property type="entry name" value="N_methyl_site"/>
</dbReference>
<keyword evidence="1" id="KW-0812">Transmembrane</keyword>
<evidence type="ECO:0008006" key="4">
    <source>
        <dbReference type="Google" id="ProtNLM"/>
    </source>
</evidence>
<organism evidence="2 3">
    <name type="scientific">Cellulomonas carbonis T26</name>
    <dbReference type="NCBI Taxonomy" id="947969"/>
    <lineage>
        <taxon>Bacteria</taxon>
        <taxon>Bacillati</taxon>
        <taxon>Actinomycetota</taxon>
        <taxon>Actinomycetes</taxon>
        <taxon>Micrococcales</taxon>
        <taxon>Cellulomonadaceae</taxon>
        <taxon>Cellulomonas</taxon>
    </lineage>
</organism>
<sequence>MNALRARLRREGDRGLTLIELLVTMILLAVVSTLVVTAVAQSVRILGQTDDEALGLSDAKIILDRLGRDIREARAVTCDGGLADLSDPTSADPDCAAHLQLWIDANSNYVEDPTEVITWRLETNGAHFDVWRTAGTGAGGTPVIQQRQASSLIVRMAFTYGPPGAPVPVEDAEQVNLRMRYDAIRDRGTGDREVAFSARLRNKG</sequence>
<keyword evidence="3" id="KW-1185">Reference proteome</keyword>
<reference evidence="2 3" key="1">
    <citation type="submission" date="2013-08" db="EMBL/GenBank/DDBJ databases">
        <title>Genome sequencing of Cellulomonas carbonis T26.</title>
        <authorList>
            <person name="Chen F."/>
            <person name="Li Y."/>
            <person name="Wang G."/>
        </authorList>
    </citation>
    <scope>NUCLEOTIDE SEQUENCE [LARGE SCALE GENOMIC DNA]</scope>
    <source>
        <strain evidence="2 3">T26</strain>
    </source>
</reference>
<accession>A0A0A0BQ64</accession>
<comment type="caution">
    <text evidence="2">The sequence shown here is derived from an EMBL/GenBank/DDBJ whole genome shotgun (WGS) entry which is preliminary data.</text>
</comment>
<dbReference type="AlphaFoldDB" id="A0A0A0BQ64"/>
<proteinExistence type="predicted"/>
<dbReference type="RefSeq" id="WP_043607634.1">
    <property type="nucleotide sequence ID" value="NZ_AXCY01000063.1"/>
</dbReference>
<feature type="transmembrane region" description="Helical" evidence="1">
    <location>
        <begin position="21"/>
        <end position="40"/>
    </location>
</feature>
<gene>
    <name evidence="2" type="ORF">N868_16620</name>
</gene>
<reference evidence="2 3" key="2">
    <citation type="journal article" date="2015" name="Stand. Genomic Sci.">
        <title>Draft genome sequence of Cellulomonas carbonis T26(T) and comparative analysis of six Cellulomonas genomes.</title>
        <authorList>
            <person name="Zhuang W."/>
            <person name="Zhang S."/>
            <person name="Xia X."/>
            <person name="Wang G."/>
        </authorList>
    </citation>
    <scope>NUCLEOTIDE SEQUENCE [LARGE SCALE GENOMIC DNA]</scope>
    <source>
        <strain evidence="2 3">T26</strain>
    </source>
</reference>
<dbReference type="PROSITE" id="PS00409">
    <property type="entry name" value="PROKAR_NTER_METHYL"/>
    <property type="match status" value="1"/>
</dbReference>
<dbReference type="Proteomes" id="UP000029839">
    <property type="component" value="Unassembled WGS sequence"/>
</dbReference>
<name>A0A0A0BQ64_9CELL</name>
<protein>
    <recommendedName>
        <fullName evidence="4">Prepilin-type N-terminal cleavage/methylation domain-containing protein</fullName>
    </recommendedName>
</protein>
<dbReference type="NCBIfam" id="TIGR02532">
    <property type="entry name" value="IV_pilin_GFxxxE"/>
    <property type="match status" value="1"/>
</dbReference>
<keyword evidence="1" id="KW-1133">Transmembrane helix</keyword>
<evidence type="ECO:0000256" key="1">
    <source>
        <dbReference type="SAM" id="Phobius"/>
    </source>
</evidence>